<dbReference type="CDD" id="cd07041">
    <property type="entry name" value="STAS_RsbR_RsbS_like"/>
    <property type="match status" value="1"/>
</dbReference>
<dbReference type="PROSITE" id="PS50801">
    <property type="entry name" value="STAS"/>
    <property type="match status" value="1"/>
</dbReference>
<dbReference type="PANTHER" id="PTHR33745:SF3">
    <property type="entry name" value="RSBT CO-ANTAGONIST PROTEIN RSBRC"/>
    <property type="match status" value="1"/>
</dbReference>
<dbReference type="InterPro" id="IPR002645">
    <property type="entry name" value="STAS_dom"/>
</dbReference>
<dbReference type="PANTHER" id="PTHR33745">
    <property type="entry name" value="RSBT ANTAGONIST PROTEIN RSBS-RELATED"/>
    <property type="match status" value="1"/>
</dbReference>
<accession>A0A6N8FQK4</accession>
<dbReference type="EMBL" id="WOCA01000015">
    <property type="protein sequence ID" value="MUK89878.1"/>
    <property type="molecule type" value="Genomic_DNA"/>
</dbReference>
<comment type="caution">
    <text evidence="3">The sequence shown here is derived from an EMBL/GenBank/DDBJ whole genome shotgun (WGS) entry which is preliminary data.</text>
</comment>
<dbReference type="RefSeq" id="WP_155670291.1">
    <property type="nucleotide sequence ID" value="NZ_WOCA01000015.1"/>
</dbReference>
<dbReference type="Gene3D" id="3.30.750.24">
    <property type="entry name" value="STAS domain"/>
    <property type="match status" value="1"/>
</dbReference>
<dbReference type="SUPFAM" id="SSF52091">
    <property type="entry name" value="SpoIIaa-like"/>
    <property type="match status" value="1"/>
</dbReference>
<gene>
    <name evidence="3" type="ORF">GMD78_16025</name>
</gene>
<sequence>MDIREFLIINRGVFEENLLNEAVNVRDKIDEIHLIGNINLLDNAHKLVLLVVEEDYEEVTNFAKQEGVLWAKFSLTLAFKLEWLQAIRRTLWKFLREYDVLSGNIDVGEHFYDMESKINDSIDMFLNGFFISYSKYKDELIESQRKLVDNLSVPIIPITPSVCILPLIGTIDTYRSQIIEEKVLMEIGKLRIQTLIMDLSGIAEMDSESIKLFLKLLDGISMMGTKSVITGLRPEIVRDIVKLDISFGSKADTKGSLQKALRDYLNIGFPSDERNITVDLQAKK</sequence>
<proteinExistence type="predicted"/>
<dbReference type="Pfam" id="PF01740">
    <property type="entry name" value="STAS"/>
    <property type="match status" value="1"/>
</dbReference>
<protein>
    <submittedName>
        <fullName evidence="3">STAS domain-containing protein</fullName>
    </submittedName>
</protein>
<dbReference type="InterPro" id="IPR051932">
    <property type="entry name" value="Bact_StressResp_Reg"/>
</dbReference>
<feature type="domain" description="STAS" evidence="2">
    <location>
        <begin position="152"/>
        <end position="264"/>
    </location>
</feature>
<dbReference type="InterPro" id="IPR036513">
    <property type="entry name" value="STAS_dom_sf"/>
</dbReference>
<name>A0A6N8FQK4_9BACI</name>
<evidence type="ECO:0000313" key="3">
    <source>
        <dbReference type="EMBL" id="MUK89878.1"/>
    </source>
</evidence>
<dbReference type="Proteomes" id="UP000469125">
    <property type="component" value="Unassembled WGS sequence"/>
</dbReference>
<evidence type="ECO:0000313" key="4">
    <source>
        <dbReference type="Proteomes" id="UP000469125"/>
    </source>
</evidence>
<keyword evidence="1" id="KW-0597">Phosphoprotein</keyword>
<reference evidence="3 4" key="1">
    <citation type="submission" date="2019-11" db="EMBL/GenBank/DDBJ databases">
        <authorList>
            <person name="Li X."/>
        </authorList>
    </citation>
    <scope>NUCLEOTIDE SEQUENCE [LARGE SCALE GENOMIC DNA]</scope>
    <source>
        <strain evidence="3 4">L9</strain>
    </source>
</reference>
<evidence type="ECO:0000259" key="2">
    <source>
        <dbReference type="PROSITE" id="PS50801"/>
    </source>
</evidence>
<keyword evidence="4" id="KW-1185">Reference proteome</keyword>
<organism evidence="3 4">
    <name type="scientific">Ornithinibacillus caprae</name>
    <dbReference type="NCBI Taxonomy" id="2678566"/>
    <lineage>
        <taxon>Bacteria</taxon>
        <taxon>Bacillati</taxon>
        <taxon>Bacillota</taxon>
        <taxon>Bacilli</taxon>
        <taxon>Bacillales</taxon>
        <taxon>Bacillaceae</taxon>
        <taxon>Ornithinibacillus</taxon>
    </lineage>
</organism>
<evidence type="ECO:0000256" key="1">
    <source>
        <dbReference type="ARBA" id="ARBA00022553"/>
    </source>
</evidence>
<dbReference type="AlphaFoldDB" id="A0A6N8FQK4"/>